<accession>A0A1Y5PHK2</accession>
<evidence type="ECO:0000259" key="1">
    <source>
        <dbReference type="SMART" id="SM00953"/>
    </source>
</evidence>
<name>A0A1Y5PHK2_9MYCO</name>
<protein>
    <recommendedName>
        <fullName evidence="1">RES domain-containing protein</fullName>
    </recommendedName>
</protein>
<organism evidence="2">
    <name type="scientific">uncultured Mycobacterium sp</name>
    <dbReference type="NCBI Taxonomy" id="171292"/>
    <lineage>
        <taxon>Bacteria</taxon>
        <taxon>Bacillati</taxon>
        <taxon>Actinomycetota</taxon>
        <taxon>Actinomycetes</taxon>
        <taxon>Mycobacteriales</taxon>
        <taxon>Mycobacteriaceae</taxon>
        <taxon>Mycobacterium</taxon>
        <taxon>environmental samples</taxon>
    </lineage>
</organism>
<proteinExistence type="predicted"/>
<dbReference type="InterPro" id="IPR014914">
    <property type="entry name" value="RES_dom"/>
</dbReference>
<dbReference type="EMBL" id="FLQS01000047">
    <property type="protein sequence ID" value="SBS78142.1"/>
    <property type="molecule type" value="Genomic_DNA"/>
</dbReference>
<dbReference type="AlphaFoldDB" id="A0A1Y5PHK2"/>
<feature type="domain" description="RES" evidence="1">
    <location>
        <begin position="35"/>
        <end position="173"/>
    </location>
</feature>
<dbReference type="Pfam" id="PF08808">
    <property type="entry name" value="RES"/>
    <property type="match status" value="1"/>
</dbReference>
<gene>
    <name evidence="2" type="ORF">MHPYR_510026</name>
</gene>
<sequence>MTDALDDDLVESVDSLGTQQWSGTCYRYTSAMRDPLSGEGARRFGGRWNKRGLFSAIYLSDSEKACMVELERAAAVAATTPQNKLRAPHKLHHIIARDLSVLDLRSAAAQLTVGLDSTDLTNDDWTACQQVGHAAWFLHVQAILVPSAGGVGLVITAYEQRIKPGQLDVLLTTDLTPAVYERLCVDS</sequence>
<evidence type="ECO:0000313" key="2">
    <source>
        <dbReference type="EMBL" id="SBS78142.1"/>
    </source>
</evidence>
<reference evidence="2" key="1">
    <citation type="submission" date="2016-03" db="EMBL/GenBank/DDBJ databases">
        <authorList>
            <person name="Ploux O."/>
        </authorList>
    </citation>
    <scope>NUCLEOTIDE SEQUENCE</scope>
    <source>
        <strain evidence="2">UC10</strain>
    </source>
</reference>
<dbReference type="SMART" id="SM00953">
    <property type="entry name" value="RES"/>
    <property type="match status" value="1"/>
</dbReference>